<organism evidence="1 2">
    <name type="scientific">Rufibacter latericius</name>
    <dbReference type="NCBI Taxonomy" id="2487040"/>
    <lineage>
        <taxon>Bacteria</taxon>
        <taxon>Pseudomonadati</taxon>
        <taxon>Bacteroidota</taxon>
        <taxon>Cytophagia</taxon>
        <taxon>Cytophagales</taxon>
        <taxon>Hymenobacteraceae</taxon>
        <taxon>Rufibacter</taxon>
    </lineage>
</organism>
<keyword evidence="2" id="KW-1185">Reference proteome</keyword>
<proteinExistence type="predicted"/>
<name>A0A3M9N2H1_9BACT</name>
<reference evidence="1 2" key="1">
    <citation type="submission" date="2018-11" db="EMBL/GenBank/DDBJ databases">
        <title>Rufibacter latericius sp. nov., isolated from water in Baiyang Lake.</title>
        <authorList>
            <person name="Yang Y."/>
        </authorList>
    </citation>
    <scope>NUCLEOTIDE SEQUENCE [LARGE SCALE GENOMIC DNA]</scope>
    <source>
        <strain evidence="1 2">R-22-1c-1</strain>
    </source>
</reference>
<dbReference type="RefSeq" id="WP_123125495.1">
    <property type="nucleotide sequence ID" value="NZ_RJJD01000001.1"/>
</dbReference>
<comment type="caution">
    <text evidence="1">The sequence shown here is derived from an EMBL/GenBank/DDBJ whole genome shotgun (WGS) entry which is preliminary data.</text>
</comment>
<evidence type="ECO:0000313" key="2">
    <source>
        <dbReference type="Proteomes" id="UP000272117"/>
    </source>
</evidence>
<evidence type="ECO:0000313" key="1">
    <source>
        <dbReference type="EMBL" id="RNI31595.1"/>
    </source>
</evidence>
<dbReference type="EMBL" id="RJJD01000001">
    <property type="protein sequence ID" value="RNI31595.1"/>
    <property type="molecule type" value="Genomic_DNA"/>
</dbReference>
<protein>
    <submittedName>
        <fullName evidence="1">Uncharacterized protein</fullName>
    </submittedName>
</protein>
<accession>A0A3M9N2H1</accession>
<gene>
    <name evidence="1" type="ORF">EFB08_03510</name>
</gene>
<dbReference type="Proteomes" id="UP000272117">
    <property type="component" value="Unassembled WGS sequence"/>
</dbReference>
<dbReference type="OrthoDB" id="262374at2"/>
<dbReference type="AlphaFoldDB" id="A0A3M9N2H1"/>
<sequence>METIKSFSAETEEELWHQVAHDMASQKELLSYSALLEQRGTQIYFDTDIDLGGGFESGISSTTFMAPVPSHVTLRFALHEQGWIDEVGKFFGMEDIELGFPDIDDAFIIKTNQPEVLKNLFADPFIHETLLKHRNCELRLNDDEDETGPETVLTFSKDEAILDMGELREIYRLLYEMLHKLR</sequence>